<evidence type="ECO:0000256" key="1">
    <source>
        <dbReference type="SAM" id="MobiDB-lite"/>
    </source>
</evidence>
<protein>
    <submittedName>
        <fullName evidence="2">Uncharacterized protein</fullName>
    </submittedName>
</protein>
<feature type="compositionally biased region" description="Basic and acidic residues" evidence="1">
    <location>
        <begin position="38"/>
        <end position="60"/>
    </location>
</feature>
<dbReference type="AlphaFoldDB" id="U3P9V6"/>
<proteinExistence type="predicted"/>
<gene>
    <name evidence="2" type="ORF">O159_27320</name>
</gene>
<organism evidence="2 3">
    <name type="scientific">Leifsonia xyli subsp. cynodontis DSM 46306</name>
    <dbReference type="NCBI Taxonomy" id="1389489"/>
    <lineage>
        <taxon>Bacteria</taxon>
        <taxon>Bacillati</taxon>
        <taxon>Actinomycetota</taxon>
        <taxon>Actinomycetes</taxon>
        <taxon>Micrococcales</taxon>
        <taxon>Microbacteriaceae</taxon>
        <taxon>Leifsonia</taxon>
    </lineage>
</organism>
<dbReference type="STRING" id="1389489.O159_27320"/>
<keyword evidence="3" id="KW-1185">Reference proteome</keyword>
<accession>U3P9V6</accession>
<feature type="region of interest" description="Disordered" evidence="1">
    <location>
        <begin position="30"/>
        <end position="60"/>
    </location>
</feature>
<dbReference type="Proteomes" id="UP000016743">
    <property type="component" value="Chromosome"/>
</dbReference>
<reference evidence="2 3" key="1">
    <citation type="journal article" date="2013" name="Genome Announc.">
        <title>Complete Genome Sequence of Leifsonia xyli subsp. cynodontis Strain DSM46306, a Gram-Positive Bacterial Pathogen of Grasses.</title>
        <authorList>
            <person name="Monteiro-Vitorello C.B."/>
            <person name="Zerillo M.M."/>
            <person name="Van Sluys M.A."/>
            <person name="Camargo L.E."/>
            <person name="Kitajima J.P."/>
        </authorList>
    </citation>
    <scope>NUCLEOTIDE SEQUENCE [LARGE SCALE GENOMIC DNA]</scope>
    <source>
        <strain evidence="2 3">DSM 46306</strain>
    </source>
</reference>
<evidence type="ECO:0000313" key="3">
    <source>
        <dbReference type="Proteomes" id="UP000016743"/>
    </source>
</evidence>
<dbReference type="HOGENOM" id="CLU_2070168_0_0_11"/>
<dbReference type="KEGG" id="lxy:O159_27320"/>
<dbReference type="EMBL" id="CP006734">
    <property type="protein sequence ID" value="AGW42626.1"/>
    <property type="molecule type" value="Genomic_DNA"/>
</dbReference>
<evidence type="ECO:0000313" key="2">
    <source>
        <dbReference type="EMBL" id="AGW42626.1"/>
    </source>
</evidence>
<name>U3P9V6_LEIXC</name>
<sequence>MRAVLVPHHPGDRDLALDQRPAAVAGLGEFGVQPLESPLRDGGEVPHPRRTDEHDDVGRNDLLTEVRPLVAIALIEFDSGPDVVVHHPHSGAGHPVLRQGIEQLFGEQLTSSTPPGTV</sequence>